<feature type="compositionally biased region" description="Pro residues" evidence="1">
    <location>
        <begin position="117"/>
        <end position="129"/>
    </location>
</feature>
<evidence type="ECO:0000256" key="2">
    <source>
        <dbReference type="SAM" id="SignalP"/>
    </source>
</evidence>
<feature type="signal peptide" evidence="2">
    <location>
        <begin position="1"/>
        <end position="20"/>
    </location>
</feature>
<name>A0AA36CHA1_9BILA</name>
<evidence type="ECO:0000313" key="3">
    <source>
        <dbReference type="EMBL" id="CAJ0568049.1"/>
    </source>
</evidence>
<keyword evidence="2" id="KW-0732">Signal</keyword>
<keyword evidence="4" id="KW-1185">Reference proteome</keyword>
<proteinExistence type="predicted"/>
<protein>
    <submittedName>
        <fullName evidence="3">Uncharacterized protein</fullName>
    </submittedName>
</protein>
<sequence>MPPKVIWLIYSLATSWVVTCQQQLAKMQSLSFWWCLVRMESSLQVQLELRRSQDVLVEEKPSAWLHARMRYASFLIEHARKGIEREDRADPNWRCREFEHDRDDSHQNWPEPDPEPNHPNLPIPGPQPGPVGGQGVWGPWITMSKCNTECGKEGSYRQARLCLTEPRLRCSGEQIQSLPCPKCAKPLPPIPPPIPYNDDPFGPNPFGDVGY</sequence>
<feature type="region of interest" description="Disordered" evidence="1">
    <location>
        <begin position="101"/>
        <end position="134"/>
    </location>
</feature>
<dbReference type="Proteomes" id="UP001177023">
    <property type="component" value="Unassembled WGS sequence"/>
</dbReference>
<organism evidence="3 4">
    <name type="scientific">Mesorhabditis spiculigera</name>
    <dbReference type="NCBI Taxonomy" id="96644"/>
    <lineage>
        <taxon>Eukaryota</taxon>
        <taxon>Metazoa</taxon>
        <taxon>Ecdysozoa</taxon>
        <taxon>Nematoda</taxon>
        <taxon>Chromadorea</taxon>
        <taxon>Rhabditida</taxon>
        <taxon>Rhabditina</taxon>
        <taxon>Rhabditomorpha</taxon>
        <taxon>Rhabditoidea</taxon>
        <taxon>Rhabditidae</taxon>
        <taxon>Mesorhabditinae</taxon>
        <taxon>Mesorhabditis</taxon>
    </lineage>
</organism>
<feature type="chain" id="PRO_5041396167" evidence="2">
    <location>
        <begin position="21"/>
        <end position="211"/>
    </location>
</feature>
<evidence type="ECO:0000313" key="4">
    <source>
        <dbReference type="Proteomes" id="UP001177023"/>
    </source>
</evidence>
<evidence type="ECO:0000256" key="1">
    <source>
        <dbReference type="SAM" id="MobiDB-lite"/>
    </source>
</evidence>
<reference evidence="3" key="1">
    <citation type="submission" date="2023-06" db="EMBL/GenBank/DDBJ databases">
        <authorList>
            <person name="Delattre M."/>
        </authorList>
    </citation>
    <scope>NUCLEOTIDE SEQUENCE</scope>
    <source>
        <strain evidence="3">AF72</strain>
    </source>
</reference>
<feature type="non-terminal residue" evidence="3">
    <location>
        <position position="1"/>
    </location>
</feature>
<dbReference type="EMBL" id="CATQJA010001648">
    <property type="protein sequence ID" value="CAJ0568049.1"/>
    <property type="molecule type" value="Genomic_DNA"/>
</dbReference>
<gene>
    <name evidence="3" type="ORF">MSPICULIGERA_LOCUS6576</name>
</gene>
<accession>A0AA36CHA1</accession>
<dbReference type="AlphaFoldDB" id="A0AA36CHA1"/>
<comment type="caution">
    <text evidence="3">The sequence shown here is derived from an EMBL/GenBank/DDBJ whole genome shotgun (WGS) entry which is preliminary data.</text>
</comment>